<dbReference type="PANTHER" id="PTHR12691">
    <property type="entry name" value="MEDIATOR OF RNA POLYMERASE II TRANSCRIPTION SUBUNIT 23"/>
    <property type="match status" value="1"/>
</dbReference>
<reference evidence="10" key="1">
    <citation type="submission" date="2025-08" db="UniProtKB">
        <authorList>
            <consortium name="RefSeq"/>
        </authorList>
    </citation>
    <scope>IDENTIFICATION</scope>
</reference>
<dbReference type="RefSeq" id="XP_014671221.1">
    <property type="nucleotide sequence ID" value="XM_014815735.1"/>
</dbReference>
<organism evidence="9 10">
    <name type="scientific">Priapulus caudatus</name>
    <name type="common">Priapulid worm</name>
    <dbReference type="NCBI Taxonomy" id="37621"/>
    <lineage>
        <taxon>Eukaryota</taxon>
        <taxon>Metazoa</taxon>
        <taxon>Ecdysozoa</taxon>
        <taxon>Scalidophora</taxon>
        <taxon>Priapulida</taxon>
        <taxon>Priapulimorpha</taxon>
        <taxon>Priapulimorphida</taxon>
        <taxon>Priapulidae</taxon>
        <taxon>Priapulus</taxon>
    </lineage>
</organism>
<evidence type="ECO:0000256" key="1">
    <source>
        <dbReference type="ARBA" id="ARBA00004123"/>
    </source>
</evidence>
<feature type="region of interest" description="Disordered" evidence="8">
    <location>
        <begin position="1075"/>
        <end position="1102"/>
    </location>
</feature>
<comment type="similarity">
    <text evidence="2">Belongs to the Mediator complex subunit 23 family.</text>
</comment>
<name>A0ABM1EGA0_PRICU</name>
<sequence length="1370" mass="156504">MATLEEQIGHVVKEILNLKSLSDVFVGYVVPSQENELYMQKQAVQQLRQILFTQTGPENVELAVRILVTYAVTQVNPQRSQVLLGVLEGLVEHNVVYAKLVCETILMSDKLQYQSSALWCQCFQLVRRIIGGVDYKGVRDMLKLLFSRLQNVPAVVNVAVLTQIDAVENVLAYVFDRNACLLPAYFVVTEIMKLFPEGKKWPHWRIGKLFSDFVDSFKPTAQMVTMAGSALNKLLPVVGYAVQAGNVWKLDPTSLRFPIRGSLPYDKEVYEPLRALVRYVLEQQYSRDMICNMLGISKQHQMRSITLEEQFTELIVTAMERSDSDAEYVNTLWKTLSSNMVFFFLFQFISFPDLVTALHGKLANKNMTKGRDQLMWLLLQYISISIQKQPLSEFLPVLRLYDLLYPERDILPIPDVTNARCVQQMAAASIWMFLLNKKPQAPENARLPRALPNALKNQIEFLQQSLRQKNISTLDYRVALLCNAYGQQSELFSVPMTMLLESTYKHHQNAQMPGQNCIAEGPAQPLPITLLDSLTVHTKLSFINGVVVHIIQLASSKSPLALSPALVETYSRLLVYTEVETAGIKVFIGKLLPTVFKHHAYGIINTLLEMFAYRLYHVPAHFRVQLLSNLHSMAARPQANQVQFHLSVENTALRLITGLGSAEVQPVLSRYLSEPKTVSLCSDSEELNRALVLTLARSMHITGTANMSGSWCMDILTTIMTNTPHSWSSHTLHCFPGILSDFFQKYNVPKENKQQLKRTVEHEYQKWKTMNNENDIINHFSHQSTPPIFLCILWKVILDGERMTPFAYKVLERIGPRQLATHLRMFCDFLVLECATSQSQQMNNNIQALSDLIWKYNVVTLDRLILCLALRSFEGNEAPVCFLVIRLLLIKPAEFRNRVNDFVKENSADHCLQSNWHEKHLAYHSKYPERFWLGELAPSQTQSLPVYYSNVCLRFLPVLDLVVHRFLELPPVQSKSLEAILDCLGGLYKFHDRPVTYLYNTLHYYEKELRDRPALKKKLLSTVYGALMDYEQPDRGYVTDPYIQYMQRPLEEIEWTPDLDYYCHLVERLVNTMSSKPAMPGGDTRQQQSSEGKPGGLAPEARQKPAIATSVDWRFNEFPNVAAHVLHCTCVELMGLPVSSEIVGNALLDVVLRSNPTVRKESIGHNIESWMNAIALILTSLPDSFRLTLHTRLIEYIQRLPQDGDVVSLDVFRYSTMYLTAGQVYGAYLLGQAQMVWHHCSIGQLSIIPQLIKDQMMAAVQSEAQFLYVCHLVGPFLQRFGEERTRCLLDLSVSLYEMLEKIDKLNEHLYHMDPICDLLYHIKYMFIGYGAKPETEKVIKRLRPALQMRLRFIAPTGAESDGVQVKVEPV</sequence>
<proteinExistence type="inferred from homology"/>
<evidence type="ECO:0000256" key="8">
    <source>
        <dbReference type="SAM" id="MobiDB-lite"/>
    </source>
</evidence>
<dbReference type="GeneID" id="106811988"/>
<dbReference type="InterPro" id="IPR021629">
    <property type="entry name" value="Mediator_Med23"/>
</dbReference>
<protein>
    <recommendedName>
        <fullName evidence="3">Mediator of RNA polymerase II transcription subunit 23</fullName>
    </recommendedName>
    <alternativeName>
        <fullName evidence="7">Mediator complex subunit 23</fullName>
    </alternativeName>
</protein>
<dbReference type="PANTHER" id="PTHR12691:SF10">
    <property type="entry name" value="MEDIATOR OF RNA POLYMERASE II TRANSCRIPTION SUBUNIT 23"/>
    <property type="match status" value="1"/>
</dbReference>
<gene>
    <name evidence="10" type="primary">LOC106811988</name>
</gene>
<dbReference type="Proteomes" id="UP000695022">
    <property type="component" value="Unplaced"/>
</dbReference>
<keyword evidence="5" id="KW-0804">Transcription</keyword>
<evidence type="ECO:0000256" key="3">
    <source>
        <dbReference type="ARBA" id="ARBA00019696"/>
    </source>
</evidence>
<dbReference type="Pfam" id="PF11573">
    <property type="entry name" value="Med23"/>
    <property type="match status" value="2"/>
</dbReference>
<evidence type="ECO:0000313" key="9">
    <source>
        <dbReference type="Proteomes" id="UP000695022"/>
    </source>
</evidence>
<evidence type="ECO:0000256" key="7">
    <source>
        <dbReference type="ARBA" id="ARBA00031961"/>
    </source>
</evidence>
<evidence type="ECO:0000256" key="6">
    <source>
        <dbReference type="ARBA" id="ARBA00023242"/>
    </source>
</evidence>
<evidence type="ECO:0000256" key="5">
    <source>
        <dbReference type="ARBA" id="ARBA00023163"/>
    </source>
</evidence>
<keyword evidence="6" id="KW-0539">Nucleus</keyword>
<keyword evidence="9" id="KW-1185">Reference proteome</keyword>
<comment type="subcellular location">
    <subcellularLocation>
        <location evidence="1">Nucleus</location>
    </subcellularLocation>
</comment>
<evidence type="ECO:0000256" key="2">
    <source>
        <dbReference type="ARBA" id="ARBA00010222"/>
    </source>
</evidence>
<evidence type="ECO:0000313" key="10">
    <source>
        <dbReference type="RefSeq" id="XP_014671221.1"/>
    </source>
</evidence>
<evidence type="ECO:0000256" key="4">
    <source>
        <dbReference type="ARBA" id="ARBA00023015"/>
    </source>
</evidence>
<accession>A0ABM1EGA0</accession>
<keyword evidence="4" id="KW-0805">Transcription regulation</keyword>